<reference evidence="1" key="3">
    <citation type="submission" date="2024-05" db="EMBL/GenBank/DDBJ databases">
        <title>Description of novel Chryseobacterium sp. strain C-2.</title>
        <authorList>
            <person name="Saticioglu I.B."/>
        </authorList>
    </citation>
    <scope>NUCLEOTIDE SEQUENCE</scope>
    <source>
        <strain evidence="1">C-2</strain>
    </source>
</reference>
<reference evidence="2" key="1">
    <citation type="submission" date="2021-11" db="EMBL/GenBank/DDBJ databases">
        <title>Description of novel Chryseobacterium species.</title>
        <authorList>
            <person name="Saticioglu I.B."/>
            <person name="Ay H."/>
            <person name="Altun S."/>
            <person name="Duman M."/>
        </authorList>
    </citation>
    <scope>NUCLEOTIDE SEQUENCE</scope>
    <source>
        <strain evidence="2">C-39</strain>
    </source>
</reference>
<comment type="caution">
    <text evidence="2">The sequence shown here is derived from an EMBL/GenBank/DDBJ whole genome shotgun (WGS) entry which is preliminary data.</text>
</comment>
<evidence type="ECO:0000313" key="3">
    <source>
        <dbReference type="Proteomes" id="UP000603715"/>
    </source>
</evidence>
<accession>A0A9Q3YPQ5</accession>
<sequence>MDNLQIIEKATGVVYHELGHLFGYALANYHEKTSLGQVSEFSIGKKKSCVGVENSYYHFKNLKTERERIYSNTNNKGRTIAWFIEVVSGCTFQAVFESKSFNLCFGVQQTNGGRNDYFNILAIIPLCSFDFNMHDIFALQNRYANLVIKYDLVNHFLPMVSKIKDELANSDDIQIDFNHDGIEYFYNICKDFITEELYKDYEKLIKDF</sequence>
<dbReference type="RefSeq" id="WP_191181257.1">
    <property type="nucleotide sequence ID" value="NZ_JACXXP010000044.1"/>
</dbReference>
<dbReference type="Proteomes" id="UP000603715">
    <property type="component" value="Unassembled WGS sequence"/>
</dbReference>
<evidence type="ECO:0000313" key="4">
    <source>
        <dbReference type="Proteomes" id="UP001107960"/>
    </source>
</evidence>
<reference evidence="3" key="2">
    <citation type="submission" date="2023-07" db="EMBL/GenBank/DDBJ databases">
        <title>Description of novel Chryseobacterium sp. strain C-2.</title>
        <authorList>
            <person name="Saticioglu I.B."/>
        </authorList>
    </citation>
    <scope>NUCLEOTIDE SEQUENCE [LARGE SCALE GENOMIC DNA]</scope>
    <source>
        <strain evidence="3">C-2</strain>
    </source>
</reference>
<evidence type="ECO:0000313" key="1">
    <source>
        <dbReference type="EMBL" id="MBD3906885.1"/>
    </source>
</evidence>
<organism evidence="2 4">
    <name type="scientific">Chryseobacterium muglaense</name>
    <dbReference type="NCBI Taxonomy" id="2893752"/>
    <lineage>
        <taxon>Bacteria</taxon>
        <taxon>Pseudomonadati</taxon>
        <taxon>Bacteroidota</taxon>
        <taxon>Flavobacteriia</taxon>
        <taxon>Flavobacteriales</taxon>
        <taxon>Weeksellaceae</taxon>
        <taxon>Chryseobacterium group</taxon>
        <taxon>Chryseobacterium</taxon>
    </lineage>
</organism>
<dbReference type="EMBL" id="JACXXP010000044">
    <property type="protein sequence ID" value="MBD3906885.1"/>
    <property type="molecule type" value="Genomic_DNA"/>
</dbReference>
<keyword evidence="3" id="KW-1185">Reference proteome</keyword>
<dbReference type="Proteomes" id="UP001107960">
    <property type="component" value="Unassembled WGS sequence"/>
</dbReference>
<evidence type="ECO:0000313" key="2">
    <source>
        <dbReference type="EMBL" id="MCC9033039.1"/>
    </source>
</evidence>
<dbReference type="EMBL" id="JAJJML010000001">
    <property type="protein sequence ID" value="MCC9033039.1"/>
    <property type="molecule type" value="Genomic_DNA"/>
</dbReference>
<dbReference type="AlphaFoldDB" id="A0A9Q3YPQ5"/>
<gene>
    <name evidence="1" type="ORF">IEW27_20065</name>
    <name evidence="2" type="ORF">LNP80_02050</name>
</gene>
<protein>
    <submittedName>
        <fullName evidence="2">Uncharacterized protein</fullName>
    </submittedName>
</protein>
<proteinExistence type="predicted"/>
<name>A0A9Q3YPQ5_9FLAO</name>